<dbReference type="Pfam" id="PF07883">
    <property type="entry name" value="Cupin_2"/>
    <property type="match status" value="2"/>
</dbReference>
<comment type="caution">
    <text evidence="2">The sequence shown here is derived from an EMBL/GenBank/DDBJ whole genome shotgun (WGS) entry which is preliminary data.</text>
</comment>
<dbReference type="EMBL" id="SOAU01000001">
    <property type="protein sequence ID" value="TDT15485.1"/>
    <property type="molecule type" value="Genomic_DNA"/>
</dbReference>
<reference evidence="2 3" key="1">
    <citation type="submission" date="2019-03" db="EMBL/GenBank/DDBJ databases">
        <title>Sequencing the genomes of 1000 actinobacteria strains.</title>
        <authorList>
            <person name="Klenk H.-P."/>
        </authorList>
    </citation>
    <scope>NUCLEOTIDE SEQUENCE [LARGE SCALE GENOMIC DNA]</scope>
    <source>
        <strain evidence="2 3">DSM 18936</strain>
    </source>
</reference>
<feature type="domain" description="Cupin type-2" evidence="1">
    <location>
        <begin position="296"/>
        <end position="344"/>
    </location>
</feature>
<dbReference type="Proteomes" id="UP000294558">
    <property type="component" value="Unassembled WGS sequence"/>
</dbReference>
<feature type="domain" description="Cupin type-2" evidence="1">
    <location>
        <begin position="136"/>
        <end position="196"/>
    </location>
</feature>
<dbReference type="InterPro" id="IPR011051">
    <property type="entry name" value="RmlC_Cupin_sf"/>
</dbReference>
<proteinExistence type="predicted"/>
<evidence type="ECO:0000259" key="1">
    <source>
        <dbReference type="Pfam" id="PF07883"/>
    </source>
</evidence>
<accession>A0A4R7HWW6</accession>
<sequence>MGERGTQVVVTTDRFEDDLAALLDDYGFRVEQIFPADAPTTAVVSRDEATLRLEAGVPSRPTELLLTVDAPRGPVRLPGGTRVSFTTPDSGIDMPECHPTLTIRHHEDSGPAGRAGMRYHDLIPDRWGGRYIGSIITIPDGGPVPDYVHYHRVRFQMIAVKTGWVKVVYEGQGEPFVMHPGDVVTQPPGIRHRVLEASPGLEVVEVGCPAEHETIADWEHPLPDELLPAEHQWDGQRFVRHVHADARWEPGRIPGWEACDTGVATGTNGYAGVRLVRPSGTGDIPDELLAFDTQFALIVVLDGSLRFAIEGRPAVLLTAGSSVAVPSGLPHRFLDPSDDCLLLVVTIPAGPS</sequence>
<dbReference type="GO" id="GO:0051213">
    <property type="term" value="F:dioxygenase activity"/>
    <property type="evidence" value="ECO:0007669"/>
    <property type="project" value="UniProtKB-KW"/>
</dbReference>
<name>A0A4R7HWW6_9ACTN</name>
<keyword evidence="3" id="KW-1185">Reference proteome</keyword>
<dbReference type="InterPro" id="IPR013096">
    <property type="entry name" value="Cupin_2"/>
</dbReference>
<dbReference type="InterPro" id="IPR014710">
    <property type="entry name" value="RmlC-like_jellyroll"/>
</dbReference>
<dbReference type="OrthoDB" id="5168602at2"/>
<keyword evidence="2" id="KW-0560">Oxidoreductase</keyword>
<evidence type="ECO:0000313" key="2">
    <source>
        <dbReference type="EMBL" id="TDT15485.1"/>
    </source>
</evidence>
<gene>
    <name evidence="2" type="ORF">BDK89_1056</name>
</gene>
<organism evidence="2 3">
    <name type="scientific">Ilumatobacter fluminis</name>
    <dbReference type="NCBI Taxonomy" id="467091"/>
    <lineage>
        <taxon>Bacteria</taxon>
        <taxon>Bacillati</taxon>
        <taxon>Actinomycetota</taxon>
        <taxon>Acidimicrobiia</taxon>
        <taxon>Acidimicrobiales</taxon>
        <taxon>Ilumatobacteraceae</taxon>
        <taxon>Ilumatobacter</taxon>
    </lineage>
</organism>
<dbReference type="AlphaFoldDB" id="A0A4R7HWW6"/>
<dbReference type="Gene3D" id="2.60.120.10">
    <property type="entry name" value="Jelly Rolls"/>
    <property type="match status" value="2"/>
</dbReference>
<dbReference type="RefSeq" id="WP_133867929.1">
    <property type="nucleotide sequence ID" value="NZ_SOAU01000001.1"/>
</dbReference>
<evidence type="ECO:0000313" key="3">
    <source>
        <dbReference type="Proteomes" id="UP000294558"/>
    </source>
</evidence>
<keyword evidence="2" id="KW-0223">Dioxygenase</keyword>
<dbReference type="SUPFAM" id="SSF51182">
    <property type="entry name" value="RmlC-like cupins"/>
    <property type="match status" value="1"/>
</dbReference>
<protein>
    <submittedName>
        <fullName evidence="2">Quercetin dioxygenase-like cupin family protein</fullName>
    </submittedName>
</protein>